<evidence type="ECO:0000313" key="5">
    <source>
        <dbReference type="Proteomes" id="UP000503640"/>
    </source>
</evidence>
<dbReference type="Proteomes" id="UP000503640">
    <property type="component" value="Unassembled WGS sequence"/>
</dbReference>
<feature type="modified residue" description="4-aspartylphosphate" evidence="2">
    <location>
        <position position="56"/>
    </location>
</feature>
<name>A0A7I9VI05_9BACT</name>
<feature type="domain" description="Response regulatory" evidence="3">
    <location>
        <begin position="7"/>
        <end position="123"/>
    </location>
</feature>
<reference evidence="5" key="1">
    <citation type="journal article" date="2020" name="Appl. Environ. Microbiol.">
        <title>Diazotrophic Anaeromyxobacter Isolates from Soils.</title>
        <authorList>
            <person name="Masuda Y."/>
            <person name="Yamanaka H."/>
            <person name="Xu Z.X."/>
            <person name="Shiratori Y."/>
            <person name="Aono T."/>
            <person name="Amachi S."/>
            <person name="Senoo K."/>
            <person name="Itoh H."/>
        </authorList>
    </citation>
    <scope>NUCLEOTIDE SEQUENCE [LARGE SCALE GENOMIC DNA]</scope>
    <source>
        <strain evidence="5">R267</strain>
    </source>
</reference>
<dbReference type="PROSITE" id="PS50110">
    <property type="entry name" value="RESPONSE_REGULATORY"/>
    <property type="match status" value="1"/>
</dbReference>
<evidence type="ECO:0000313" key="4">
    <source>
        <dbReference type="EMBL" id="GEJ56042.1"/>
    </source>
</evidence>
<evidence type="ECO:0000259" key="3">
    <source>
        <dbReference type="PROSITE" id="PS50110"/>
    </source>
</evidence>
<protein>
    <recommendedName>
        <fullName evidence="3">Response regulatory domain-containing protein</fullName>
    </recommendedName>
</protein>
<gene>
    <name evidence="4" type="ORF">AMYX_07830</name>
</gene>
<keyword evidence="1 2" id="KW-0597">Phosphoprotein</keyword>
<dbReference type="InterPro" id="IPR001789">
    <property type="entry name" value="Sig_transdc_resp-reg_receiver"/>
</dbReference>
<sequence>MGEPRHRVLIIDDEELLIRSFARILGRDHDITALSSAAEALRRAASGETWDVILCDLQMPVVDGVEFFERLNRSRPDLIARVAFVTGGAFTPRARSFLERNTRPTAQKPVEPEGLRSLVRQIAAGYAAAAGCAFARS</sequence>
<dbReference type="InterPro" id="IPR050595">
    <property type="entry name" value="Bact_response_regulator"/>
</dbReference>
<proteinExistence type="predicted"/>
<dbReference type="PANTHER" id="PTHR44591">
    <property type="entry name" value="STRESS RESPONSE REGULATOR PROTEIN 1"/>
    <property type="match status" value="1"/>
</dbReference>
<evidence type="ECO:0000256" key="2">
    <source>
        <dbReference type="PROSITE-ProRule" id="PRU00169"/>
    </source>
</evidence>
<evidence type="ECO:0000256" key="1">
    <source>
        <dbReference type="ARBA" id="ARBA00022553"/>
    </source>
</evidence>
<dbReference type="Pfam" id="PF00072">
    <property type="entry name" value="Response_reg"/>
    <property type="match status" value="1"/>
</dbReference>
<dbReference type="SMART" id="SM00448">
    <property type="entry name" value="REC"/>
    <property type="match status" value="1"/>
</dbReference>
<dbReference type="GO" id="GO:0000160">
    <property type="term" value="P:phosphorelay signal transduction system"/>
    <property type="evidence" value="ECO:0007669"/>
    <property type="project" value="InterPro"/>
</dbReference>
<keyword evidence="5" id="KW-1185">Reference proteome</keyword>
<organism evidence="4 5">
    <name type="scientific">Anaeromyxobacter diazotrophicus</name>
    <dbReference type="NCBI Taxonomy" id="2590199"/>
    <lineage>
        <taxon>Bacteria</taxon>
        <taxon>Pseudomonadati</taxon>
        <taxon>Myxococcota</taxon>
        <taxon>Myxococcia</taxon>
        <taxon>Myxococcales</taxon>
        <taxon>Cystobacterineae</taxon>
        <taxon>Anaeromyxobacteraceae</taxon>
        <taxon>Anaeromyxobacter</taxon>
    </lineage>
</organism>
<dbReference type="RefSeq" id="WP_176063170.1">
    <property type="nucleotide sequence ID" value="NZ_BJTG01000002.1"/>
</dbReference>
<accession>A0A7I9VI05</accession>
<dbReference type="EMBL" id="BJTG01000002">
    <property type="protein sequence ID" value="GEJ56042.1"/>
    <property type="molecule type" value="Genomic_DNA"/>
</dbReference>
<dbReference type="InterPro" id="IPR011006">
    <property type="entry name" value="CheY-like_superfamily"/>
</dbReference>
<dbReference type="AlphaFoldDB" id="A0A7I9VI05"/>
<dbReference type="PANTHER" id="PTHR44591:SF3">
    <property type="entry name" value="RESPONSE REGULATORY DOMAIN-CONTAINING PROTEIN"/>
    <property type="match status" value="1"/>
</dbReference>
<dbReference type="SUPFAM" id="SSF52172">
    <property type="entry name" value="CheY-like"/>
    <property type="match status" value="1"/>
</dbReference>
<comment type="caution">
    <text evidence="4">The sequence shown here is derived from an EMBL/GenBank/DDBJ whole genome shotgun (WGS) entry which is preliminary data.</text>
</comment>
<dbReference type="Gene3D" id="3.40.50.2300">
    <property type="match status" value="1"/>
</dbReference>